<evidence type="ECO:0000259" key="4">
    <source>
        <dbReference type="PROSITE" id="PS51379"/>
    </source>
</evidence>
<evidence type="ECO:0000313" key="5">
    <source>
        <dbReference type="EMBL" id="WBW49957.1"/>
    </source>
</evidence>
<dbReference type="PROSITE" id="PS00198">
    <property type="entry name" value="4FE4S_FER_1"/>
    <property type="match status" value="2"/>
</dbReference>
<accession>A0ABY7QT29</accession>
<dbReference type="Proteomes" id="UP001210339">
    <property type="component" value="Chromosome"/>
</dbReference>
<dbReference type="SUPFAM" id="SSF54862">
    <property type="entry name" value="4Fe-4S ferredoxins"/>
    <property type="match status" value="1"/>
</dbReference>
<keyword evidence="6" id="KW-1185">Reference proteome</keyword>
<dbReference type="Gene3D" id="3.40.50.360">
    <property type="match status" value="1"/>
</dbReference>
<dbReference type="Pfam" id="PF12724">
    <property type="entry name" value="Flavodoxin_5"/>
    <property type="match status" value="1"/>
</dbReference>
<gene>
    <name evidence="5" type="ORF">O6R05_08120</name>
</gene>
<keyword evidence="3" id="KW-0411">Iron-sulfur</keyword>
<evidence type="ECO:0000256" key="3">
    <source>
        <dbReference type="ARBA" id="ARBA00023014"/>
    </source>
</evidence>
<organism evidence="5 6">
    <name type="scientific">Peptoniphilus equinus</name>
    <dbReference type="NCBI Taxonomy" id="3016343"/>
    <lineage>
        <taxon>Bacteria</taxon>
        <taxon>Bacillati</taxon>
        <taxon>Bacillota</taxon>
        <taxon>Tissierellia</taxon>
        <taxon>Tissierellales</taxon>
        <taxon>Peptoniphilaceae</taxon>
        <taxon>Peptoniphilus</taxon>
    </lineage>
</organism>
<keyword evidence="1" id="KW-0479">Metal-binding</keyword>
<evidence type="ECO:0000256" key="1">
    <source>
        <dbReference type="ARBA" id="ARBA00022723"/>
    </source>
</evidence>
<dbReference type="InterPro" id="IPR029039">
    <property type="entry name" value="Flavoprotein-like_sf"/>
</dbReference>
<proteinExistence type="predicted"/>
<dbReference type="Gene3D" id="3.30.70.20">
    <property type="match status" value="1"/>
</dbReference>
<dbReference type="InterPro" id="IPR047964">
    <property type="entry name" value="EFR1-like"/>
</dbReference>
<evidence type="ECO:0000256" key="2">
    <source>
        <dbReference type="ARBA" id="ARBA00023004"/>
    </source>
</evidence>
<dbReference type="Pfam" id="PF12838">
    <property type="entry name" value="Fer4_7"/>
    <property type="match status" value="1"/>
</dbReference>
<protein>
    <submittedName>
        <fullName evidence="5">EFR1 family ferrodoxin</fullName>
    </submittedName>
</protein>
<dbReference type="InterPro" id="IPR026816">
    <property type="entry name" value="Flavodoxin_dom"/>
</dbReference>
<reference evidence="5 6" key="1">
    <citation type="submission" date="2023-01" db="EMBL/GenBank/DDBJ databases">
        <authorList>
            <person name="Lee S.H."/>
            <person name="Jung H.S."/>
            <person name="Yun J.U."/>
        </authorList>
    </citation>
    <scope>NUCLEOTIDE SEQUENCE [LARGE SCALE GENOMIC DNA]</scope>
    <source>
        <strain evidence="5 6">CBA3646</strain>
    </source>
</reference>
<dbReference type="RefSeq" id="WP_271191488.1">
    <property type="nucleotide sequence ID" value="NZ_CP115667.1"/>
</dbReference>
<dbReference type="InterPro" id="IPR017900">
    <property type="entry name" value="4Fe4S_Fe_S_CS"/>
</dbReference>
<dbReference type="EMBL" id="CP115667">
    <property type="protein sequence ID" value="WBW49957.1"/>
    <property type="molecule type" value="Genomic_DNA"/>
</dbReference>
<dbReference type="InterPro" id="IPR017896">
    <property type="entry name" value="4Fe4S_Fe-S-bd"/>
</dbReference>
<name>A0ABY7QT29_9FIRM</name>
<dbReference type="PROSITE" id="PS51379">
    <property type="entry name" value="4FE4S_FER_2"/>
    <property type="match status" value="1"/>
</dbReference>
<evidence type="ECO:0000313" key="6">
    <source>
        <dbReference type="Proteomes" id="UP001210339"/>
    </source>
</evidence>
<keyword evidence="2" id="KW-0408">Iron</keyword>
<dbReference type="SUPFAM" id="SSF52218">
    <property type="entry name" value="Flavoproteins"/>
    <property type="match status" value="1"/>
</dbReference>
<feature type="domain" description="4Fe-4S ferredoxin-type" evidence="4">
    <location>
        <begin position="183"/>
        <end position="211"/>
    </location>
</feature>
<sequence length="268" mass="29961">MIALYFSGTGNSKFVAETMADHLGGVAYSIEAAMDFDALMVQTDTILVSYPVYASRVPKIMRDFVTAHRNGFRNKKLIILCTQMMYSGDGAKAFYHLVADCNVDVRYADHINMPNNIPNIPMVTIKDSEYHRKLRLAARKLKTIADRIQKGQKFLKGWGVLGSALGRVQRPIPDAQYDAKHVDAFLVSEDCIRCGLCVKHCPAKNLSMEAEGVTSHHRCTLCFRCVNLCPAKACTVMLHKPVRRQYRKLLPTVMSSNAGSDIQKEDSL</sequence>
<dbReference type="NCBIfam" id="NF038196">
    <property type="entry name" value="ferrodoxin_EFR1"/>
    <property type="match status" value="1"/>
</dbReference>